<name>A0A915KXI1_ROMCU</name>
<proteinExistence type="predicted"/>
<dbReference type="WBParaSite" id="nRc.2.0.1.t43179-RA">
    <property type="protein sequence ID" value="nRc.2.0.1.t43179-RA"/>
    <property type="gene ID" value="nRc.2.0.1.g43179"/>
</dbReference>
<accession>A0A915KXI1</accession>
<dbReference type="Proteomes" id="UP000887565">
    <property type="component" value="Unplaced"/>
</dbReference>
<organism evidence="1 2">
    <name type="scientific">Romanomermis culicivorax</name>
    <name type="common">Nematode worm</name>
    <dbReference type="NCBI Taxonomy" id="13658"/>
    <lineage>
        <taxon>Eukaryota</taxon>
        <taxon>Metazoa</taxon>
        <taxon>Ecdysozoa</taxon>
        <taxon>Nematoda</taxon>
        <taxon>Enoplea</taxon>
        <taxon>Dorylaimia</taxon>
        <taxon>Mermithida</taxon>
        <taxon>Mermithoidea</taxon>
        <taxon>Mermithidae</taxon>
        <taxon>Romanomermis</taxon>
    </lineage>
</organism>
<dbReference type="AlphaFoldDB" id="A0A915KXI1"/>
<evidence type="ECO:0000313" key="2">
    <source>
        <dbReference type="WBParaSite" id="nRc.2.0.1.t43179-RA"/>
    </source>
</evidence>
<keyword evidence="1" id="KW-1185">Reference proteome</keyword>
<sequence>MAFIIKRPIKVATKLTMALASLMFCIERELSCDDSCPDNILQPEWPDVSFGILRSSSGLFAMLFNKARMELSTAVFEGAVMRILELSTAKARQTIGVAVDVFPVPGGP</sequence>
<evidence type="ECO:0000313" key="1">
    <source>
        <dbReference type="Proteomes" id="UP000887565"/>
    </source>
</evidence>
<protein>
    <submittedName>
        <fullName evidence="2">Uncharacterized protein</fullName>
    </submittedName>
</protein>
<reference evidence="2" key="1">
    <citation type="submission" date="2022-11" db="UniProtKB">
        <authorList>
            <consortium name="WormBaseParasite"/>
        </authorList>
    </citation>
    <scope>IDENTIFICATION</scope>
</reference>